<dbReference type="PROSITE" id="PS51257">
    <property type="entry name" value="PROKAR_LIPOPROTEIN"/>
    <property type="match status" value="1"/>
</dbReference>
<dbReference type="InterPro" id="IPR007730">
    <property type="entry name" value="SPOR-like_dom"/>
</dbReference>
<evidence type="ECO:0000313" key="4">
    <source>
        <dbReference type="Proteomes" id="UP001056426"/>
    </source>
</evidence>
<protein>
    <submittedName>
        <fullName evidence="3">SPOR domain-containing protein</fullName>
    </submittedName>
</protein>
<dbReference type="GO" id="GO:0042834">
    <property type="term" value="F:peptidoglycan binding"/>
    <property type="evidence" value="ECO:0007669"/>
    <property type="project" value="InterPro"/>
</dbReference>
<keyword evidence="1" id="KW-0732">Signal</keyword>
<keyword evidence="4" id="KW-1185">Reference proteome</keyword>
<reference evidence="3" key="2">
    <citation type="submission" date="2022-06" db="EMBL/GenBank/DDBJ databases">
        <title>Xiashengella guii gen. nov. sp. nov., a bacterium isolated form anaerobic digestion tank.</title>
        <authorList>
            <person name="Huang H."/>
        </authorList>
    </citation>
    <scope>NUCLEOTIDE SEQUENCE</scope>
    <source>
        <strain evidence="3">Ai-910</strain>
    </source>
</reference>
<dbReference type="AlphaFoldDB" id="A0A9J6ZQH7"/>
<dbReference type="Gene3D" id="3.30.70.1070">
    <property type="entry name" value="Sporulation related repeat"/>
    <property type="match status" value="1"/>
</dbReference>
<dbReference type="EMBL" id="CP098400">
    <property type="protein sequence ID" value="URW79889.1"/>
    <property type="molecule type" value="Genomic_DNA"/>
</dbReference>
<dbReference type="RefSeq" id="WP_250724001.1">
    <property type="nucleotide sequence ID" value="NZ_CP098400.1"/>
</dbReference>
<reference evidence="3" key="1">
    <citation type="submission" date="2022-05" db="EMBL/GenBank/DDBJ databases">
        <authorList>
            <person name="Sun X."/>
        </authorList>
    </citation>
    <scope>NUCLEOTIDE SEQUENCE</scope>
    <source>
        <strain evidence="3">Ai-910</strain>
    </source>
</reference>
<gene>
    <name evidence="3" type="ORF">M9189_00765</name>
</gene>
<feature type="domain" description="SPOR" evidence="2">
    <location>
        <begin position="60"/>
        <end position="140"/>
    </location>
</feature>
<evidence type="ECO:0000259" key="2">
    <source>
        <dbReference type="PROSITE" id="PS51724"/>
    </source>
</evidence>
<dbReference type="Proteomes" id="UP001056426">
    <property type="component" value="Chromosome"/>
</dbReference>
<feature type="signal peptide" evidence="1">
    <location>
        <begin position="1"/>
        <end position="19"/>
    </location>
</feature>
<organism evidence="3 4">
    <name type="scientific">Xiashengella succiniciproducens</name>
    <dbReference type="NCBI Taxonomy" id="2949635"/>
    <lineage>
        <taxon>Bacteria</taxon>
        <taxon>Pseudomonadati</taxon>
        <taxon>Bacteroidota</taxon>
        <taxon>Bacteroidia</taxon>
        <taxon>Marinilabiliales</taxon>
        <taxon>Marinilabiliaceae</taxon>
        <taxon>Xiashengella</taxon>
    </lineage>
</organism>
<feature type="chain" id="PRO_5039939941" evidence="1">
    <location>
        <begin position="20"/>
        <end position="142"/>
    </location>
</feature>
<dbReference type="KEGG" id="alkq:M9189_00765"/>
<sequence length="142" mass="15729">MRRIVFVAIVMLLAMSACKGKTAKKVQTPQPAPVAVVEELKEDPVVEEVVPDPVIEAPTTSANDRYFLIAASFQELSNAEKYKQSLVNKGLSAQIIQRNDGPNSDFYKVAYMSFNSWKEAIKALDSERATPGKEGVWLLVKK</sequence>
<dbReference type="Pfam" id="PF05036">
    <property type="entry name" value="SPOR"/>
    <property type="match status" value="1"/>
</dbReference>
<proteinExistence type="predicted"/>
<dbReference type="PROSITE" id="PS51724">
    <property type="entry name" value="SPOR"/>
    <property type="match status" value="1"/>
</dbReference>
<accession>A0A9J6ZQH7</accession>
<evidence type="ECO:0000313" key="3">
    <source>
        <dbReference type="EMBL" id="URW79889.1"/>
    </source>
</evidence>
<dbReference type="SUPFAM" id="SSF110997">
    <property type="entry name" value="Sporulation related repeat"/>
    <property type="match status" value="1"/>
</dbReference>
<dbReference type="InterPro" id="IPR036680">
    <property type="entry name" value="SPOR-like_sf"/>
</dbReference>
<name>A0A9J6ZQH7_9BACT</name>
<evidence type="ECO:0000256" key="1">
    <source>
        <dbReference type="SAM" id="SignalP"/>
    </source>
</evidence>